<evidence type="ECO:0000313" key="3">
    <source>
        <dbReference type="Proteomes" id="UP000199206"/>
    </source>
</evidence>
<reference evidence="3" key="1">
    <citation type="submission" date="2016-10" db="EMBL/GenBank/DDBJ databases">
        <authorList>
            <person name="Varghese N."/>
            <person name="Submissions S."/>
        </authorList>
    </citation>
    <scope>NUCLEOTIDE SEQUENCE [LARGE SCALE GENOMIC DNA]</scope>
    <source>
        <strain evidence="3">S6-262</strain>
    </source>
</reference>
<feature type="compositionally biased region" description="Basic and acidic residues" evidence="1">
    <location>
        <begin position="42"/>
        <end position="60"/>
    </location>
</feature>
<feature type="region of interest" description="Disordered" evidence="1">
    <location>
        <begin position="41"/>
        <end position="74"/>
    </location>
</feature>
<accession>A0A1H8B1L4</accession>
<organism evidence="2 3">
    <name type="scientific">Sphingomonas gellani</name>
    <dbReference type="NCBI Taxonomy" id="1166340"/>
    <lineage>
        <taxon>Bacteria</taxon>
        <taxon>Pseudomonadati</taxon>
        <taxon>Pseudomonadota</taxon>
        <taxon>Alphaproteobacteria</taxon>
        <taxon>Sphingomonadales</taxon>
        <taxon>Sphingomonadaceae</taxon>
        <taxon>Sphingomonas</taxon>
    </lineage>
</organism>
<name>A0A1H8B1L4_9SPHN</name>
<gene>
    <name evidence="2" type="ORF">SAMN05192583_1155</name>
</gene>
<protein>
    <submittedName>
        <fullName evidence="2">Uncharacterized protein</fullName>
    </submittedName>
</protein>
<dbReference type="OrthoDB" id="7411138at2"/>
<keyword evidence="3" id="KW-1185">Reference proteome</keyword>
<dbReference type="RefSeq" id="WP_093664492.1">
    <property type="nucleotide sequence ID" value="NZ_FOCF01000002.1"/>
</dbReference>
<evidence type="ECO:0000313" key="2">
    <source>
        <dbReference type="EMBL" id="SEM76646.1"/>
    </source>
</evidence>
<dbReference type="AlphaFoldDB" id="A0A1H8B1L4"/>
<dbReference type="Proteomes" id="UP000199206">
    <property type="component" value="Unassembled WGS sequence"/>
</dbReference>
<proteinExistence type="predicted"/>
<dbReference type="EMBL" id="FOCF01000002">
    <property type="protein sequence ID" value="SEM76646.1"/>
    <property type="molecule type" value="Genomic_DNA"/>
</dbReference>
<evidence type="ECO:0000256" key="1">
    <source>
        <dbReference type="SAM" id="MobiDB-lite"/>
    </source>
</evidence>
<dbReference type="STRING" id="1166340.SAMN05192583_1155"/>
<sequence length="74" mass="8322">MRDSDNYSSQAARCRREADEAILDNVRERALRSEAAWSALADRSRKAETSRDARQARELADIAPSVFDPARPSD</sequence>